<dbReference type="GO" id="GO:0005737">
    <property type="term" value="C:cytoplasm"/>
    <property type="evidence" value="ECO:0007669"/>
    <property type="project" value="UniProtKB-SubCell"/>
</dbReference>
<dbReference type="Pfam" id="PF01603">
    <property type="entry name" value="B56"/>
    <property type="match status" value="1"/>
</dbReference>
<keyword evidence="11" id="KW-1185">Reference proteome</keyword>
<sequence length="717" mass="80946">MKGFRQRVHEQLSRAKDSNKSSKKKDSSNSSSQSQASSANAAPQAPSPAASPHHGTPTSSTSSVNDVRDKLAHPVDNGNSGAPLPSAGNPNAAPVANVAAAGGPQYIPQGQNSSPAAGQNANNAPTTPTRPGQSMAPSVVISPSAPVCSPVLSTILVAVHRDIVHVPPPGAAETMPGDLAPPKKSHAFDRLQTTPKDIQEGIRTPKRQHSSRFDISDQRQRELEKLPGFHEVPPNRRQDLFMQKIDQCNIIFDFNDPTQDMKSKEIKRLALHELLDYVANNRSVITEPMYPRVVDMFAKNLFRPIPPPVSPQGEAFDPEEDEPVLEVAWPHIQVVYEFFLRFIESQDFNTNIAKAYIDHHFVLQLLELFDSEDPRERDFLKTTLHRIYGKFLNLRSFIRRSINNVFFQFIYETERFNGIAELLEILGSIINGFALPLKEEHKLFLTRVLIPLHKVKSLSMYHPQLAYCIVQFLEKDAALTEEVVLGLLRYWPKVNSTKEVMFLNEVEDIFEVMDPAEFAKVQEPLFQQLAKSVASPHFQVAERALYFWNNEYFCNLVSDNVETILPIMFAPLYENSKGHWNRTIHSMVYNAMKLFMEINPQLFDDCSHEYNEQQNSAEQREKARQQRWEDLAEQAKLRKQGLIPSPAKAPAPTTDTTPRTDDIDPITQDSQKRLNALKLQDESSPGKERRPERQNSVTVMSLMAKRPFDPETPSRVP</sequence>
<evidence type="ECO:0000256" key="8">
    <source>
        <dbReference type="PIRNR" id="PIRNR028043"/>
    </source>
</evidence>
<reference evidence="11" key="1">
    <citation type="journal article" date="2014" name="Genome Announc.">
        <title>Draft genome sequence of the formaldehyde-resistant fungus Byssochlamys spectabilis No. 5 (anamorph Paecilomyces variotii No. 5) (NBRC109023).</title>
        <authorList>
            <person name="Oka T."/>
            <person name="Ekino K."/>
            <person name="Fukuda K."/>
            <person name="Nomura Y."/>
        </authorList>
    </citation>
    <scope>NUCLEOTIDE SEQUENCE [LARGE SCALE GENOMIC DNA]</scope>
    <source>
        <strain evidence="11">No. 5 / NBRC 109023</strain>
    </source>
</reference>
<comment type="subcellular location">
    <subcellularLocation>
        <location evidence="2">Cytoplasm</location>
    </subcellularLocation>
    <subcellularLocation>
        <location evidence="1">Nucleus</location>
    </subcellularLocation>
</comment>
<dbReference type="Gene3D" id="1.25.10.10">
    <property type="entry name" value="Leucine-rich Repeat Variant"/>
    <property type="match status" value="1"/>
</dbReference>
<feature type="compositionally biased region" description="Polar residues" evidence="9">
    <location>
        <begin position="108"/>
        <end position="136"/>
    </location>
</feature>
<feature type="region of interest" description="Disordered" evidence="9">
    <location>
        <begin position="1"/>
        <end position="138"/>
    </location>
</feature>
<dbReference type="InParanoid" id="V5FQZ2"/>
<dbReference type="GO" id="GO:0051754">
    <property type="term" value="P:meiotic sister chromatid cohesion, centromeric"/>
    <property type="evidence" value="ECO:0007669"/>
    <property type="project" value="EnsemblFungi"/>
</dbReference>
<dbReference type="EMBL" id="BAUL01000014">
    <property type="protein sequence ID" value="GAD92041.1"/>
    <property type="molecule type" value="Genomic_DNA"/>
</dbReference>
<dbReference type="GO" id="GO:0005816">
    <property type="term" value="C:spindle pole body"/>
    <property type="evidence" value="ECO:0007669"/>
    <property type="project" value="EnsemblFungi"/>
</dbReference>
<evidence type="ECO:0000256" key="7">
    <source>
        <dbReference type="ARBA" id="ARBA00064351"/>
    </source>
</evidence>
<dbReference type="HOGENOM" id="CLU_012437_1_2_1"/>
<dbReference type="GO" id="GO:0008104">
    <property type="term" value="P:intracellular protein localization"/>
    <property type="evidence" value="ECO:0007669"/>
    <property type="project" value="EnsemblFungi"/>
</dbReference>
<evidence type="ECO:0000256" key="2">
    <source>
        <dbReference type="ARBA" id="ARBA00004496"/>
    </source>
</evidence>
<dbReference type="Proteomes" id="UP000018001">
    <property type="component" value="Unassembled WGS sequence"/>
</dbReference>
<comment type="subunit">
    <text evidence="7">PP2A consists of a common heterodimeric core enzyme, composed of a 36 kDa catalytic subunit (subunit C) and a 65 kDa constant regulatory subunit (PR65 or subunit A), that associates with a variety of regulatory subunits. Proteins that associate with the core dimer include three families of regulatory subunits B (the R2/B/PR55/B55, R3/B''/PR72/PR130/PR59 and R5/B'/B56 families), the 48 kDa variable regulatory subunit, viral proteins, and cell signaling molecules.</text>
</comment>
<evidence type="ECO:0000256" key="4">
    <source>
        <dbReference type="ARBA" id="ARBA00022490"/>
    </source>
</evidence>
<dbReference type="eggNOG" id="KOG2085">
    <property type="taxonomic scope" value="Eukaryota"/>
</dbReference>
<comment type="similarity">
    <text evidence="3">Belongs to the phosphatase 2A regulatory subunit B family.</text>
</comment>
<dbReference type="GO" id="GO:0070199">
    <property type="term" value="P:establishment of protein localization to chromosome"/>
    <property type="evidence" value="ECO:0007669"/>
    <property type="project" value="EnsemblFungi"/>
</dbReference>
<dbReference type="GO" id="GO:0005634">
    <property type="term" value="C:nucleus"/>
    <property type="evidence" value="ECO:0007669"/>
    <property type="project" value="UniProtKB-SubCell"/>
</dbReference>
<comment type="caution">
    <text evidence="10">The sequence shown here is derived from an EMBL/GenBank/DDBJ whole genome shotgun (WGS) entry which is preliminary data.</text>
</comment>
<feature type="region of interest" description="Disordered" evidence="9">
    <location>
        <begin position="637"/>
        <end position="717"/>
    </location>
</feature>
<dbReference type="InterPro" id="IPR016024">
    <property type="entry name" value="ARM-type_fold"/>
</dbReference>
<gene>
    <name evidence="10" type="ORF">PVAR5_0627</name>
</gene>
<evidence type="ECO:0000256" key="9">
    <source>
        <dbReference type="SAM" id="MobiDB-lite"/>
    </source>
</evidence>
<dbReference type="GO" id="GO:0031578">
    <property type="term" value="P:mitotic spindle orientation checkpoint signaling"/>
    <property type="evidence" value="ECO:0007669"/>
    <property type="project" value="EnsemblFungi"/>
</dbReference>
<keyword evidence="4" id="KW-0963">Cytoplasm</keyword>
<proteinExistence type="inferred from homology"/>
<dbReference type="InterPro" id="IPR002554">
    <property type="entry name" value="PP2A_B56"/>
</dbReference>
<dbReference type="GO" id="GO:0031134">
    <property type="term" value="P:sister chromatid biorientation"/>
    <property type="evidence" value="ECO:0007669"/>
    <property type="project" value="EnsemblFungi"/>
</dbReference>
<dbReference type="GO" id="GO:0019888">
    <property type="term" value="F:protein phosphatase regulator activity"/>
    <property type="evidence" value="ECO:0007669"/>
    <property type="project" value="UniProtKB-UniRule"/>
</dbReference>
<dbReference type="PIRSF" id="PIRSF028043">
    <property type="entry name" value="PP2A_B56"/>
    <property type="match status" value="1"/>
</dbReference>
<feature type="compositionally biased region" description="Low complexity" evidence="9">
    <location>
        <begin position="28"/>
        <end position="63"/>
    </location>
</feature>
<evidence type="ECO:0000256" key="3">
    <source>
        <dbReference type="ARBA" id="ARBA00008259"/>
    </source>
</evidence>
<name>V5FQZ2_BYSSN</name>
<dbReference type="GO" id="GO:0006281">
    <property type="term" value="P:DNA repair"/>
    <property type="evidence" value="ECO:0007669"/>
    <property type="project" value="EnsemblFungi"/>
</dbReference>
<protein>
    <recommendedName>
        <fullName evidence="8">Serine/threonine-protein phosphatase 2A 56 kDa regulatory subunit</fullName>
    </recommendedName>
</protein>
<feature type="compositionally biased region" description="Basic and acidic residues" evidence="9">
    <location>
        <begin position="7"/>
        <end position="27"/>
    </location>
</feature>
<feature type="compositionally biased region" description="Low complexity" evidence="9">
    <location>
        <begin position="87"/>
        <end position="104"/>
    </location>
</feature>
<dbReference type="AlphaFoldDB" id="V5FQZ2"/>
<keyword evidence="6" id="KW-0539">Nucleus</keyword>
<dbReference type="OrthoDB" id="10264446at2759"/>
<organism evidence="10 11">
    <name type="scientific">Byssochlamys spectabilis (strain No. 5 / NBRC 109023)</name>
    <name type="common">Paecilomyces variotii</name>
    <dbReference type="NCBI Taxonomy" id="1356009"/>
    <lineage>
        <taxon>Eukaryota</taxon>
        <taxon>Fungi</taxon>
        <taxon>Dikarya</taxon>
        <taxon>Ascomycota</taxon>
        <taxon>Pezizomycotina</taxon>
        <taxon>Eurotiomycetes</taxon>
        <taxon>Eurotiomycetidae</taxon>
        <taxon>Eurotiales</taxon>
        <taxon>Thermoascaceae</taxon>
        <taxon>Paecilomyces</taxon>
    </lineage>
</organism>
<dbReference type="FunCoup" id="V5FQZ2">
    <property type="interactions" value="608"/>
</dbReference>
<dbReference type="SUPFAM" id="SSF48371">
    <property type="entry name" value="ARM repeat"/>
    <property type="match status" value="1"/>
</dbReference>
<dbReference type="GO" id="GO:0000159">
    <property type="term" value="C:protein phosphatase type 2A complex"/>
    <property type="evidence" value="ECO:0007669"/>
    <property type="project" value="UniProtKB-UniRule"/>
</dbReference>
<dbReference type="FunFam" id="1.25.10.10:FF:000016">
    <property type="entry name" value="Serine/threonine-protein phosphatase 2A 56 kDa regulatory subunit"/>
    <property type="match status" value="1"/>
</dbReference>
<dbReference type="PANTHER" id="PTHR10257">
    <property type="entry name" value="SERINE/THREONINE PROTEIN PHOSPHATASE 2A PP2A REGULATORY SUBUNIT B"/>
    <property type="match status" value="1"/>
</dbReference>
<keyword evidence="5" id="KW-0597">Phosphoprotein</keyword>
<evidence type="ECO:0000256" key="1">
    <source>
        <dbReference type="ARBA" id="ARBA00004123"/>
    </source>
</evidence>
<dbReference type="GO" id="GO:0031107">
    <property type="term" value="P:septin ring disassembly"/>
    <property type="evidence" value="ECO:0007669"/>
    <property type="project" value="EnsemblFungi"/>
</dbReference>
<dbReference type="GO" id="GO:0003677">
    <property type="term" value="F:DNA binding"/>
    <property type="evidence" value="ECO:0007669"/>
    <property type="project" value="EnsemblFungi"/>
</dbReference>
<comment type="function">
    <text evidence="8">The B regulatory subunit might modulate substrate selectivity and catalytic activity, and also might direct the localization of the catalytic enzyme to a particular subcellular compartment.</text>
</comment>
<feature type="compositionally biased region" description="Basic and acidic residues" evidence="9">
    <location>
        <begin position="679"/>
        <end position="693"/>
    </location>
</feature>
<dbReference type="GO" id="GO:2000786">
    <property type="term" value="P:positive regulation of autophagosome assembly"/>
    <property type="evidence" value="ECO:0007669"/>
    <property type="project" value="EnsemblFungi"/>
</dbReference>
<dbReference type="GO" id="GO:0005935">
    <property type="term" value="C:cellular bud neck"/>
    <property type="evidence" value="ECO:0007669"/>
    <property type="project" value="EnsemblFungi"/>
</dbReference>
<dbReference type="GO" id="GO:0000776">
    <property type="term" value="C:kinetochore"/>
    <property type="evidence" value="ECO:0007669"/>
    <property type="project" value="EnsemblFungi"/>
</dbReference>
<accession>V5FQZ2</accession>
<evidence type="ECO:0000256" key="6">
    <source>
        <dbReference type="ARBA" id="ARBA00023242"/>
    </source>
</evidence>
<dbReference type="PANTHER" id="PTHR10257:SF3">
    <property type="entry name" value="SERINE_THREONINE-PROTEIN PHOSPHATASE 2A 56 KDA REGULATORY SUBUNIT GAMMA ISOFORM"/>
    <property type="match status" value="1"/>
</dbReference>
<dbReference type="InterPro" id="IPR011989">
    <property type="entry name" value="ARM-like"/>
</dbReference>
<evidence type="ECO:0000313" key="10">
    <source>
        <dbReference type="EMBL" id="GAD92041.1"/>
    </source>
</evidence>
<evidence type="ECO:0000313" key="11">
    <source>
        <dbReference type="Proteomes" id="UP000018001"/>
    </source>
</evidence>
<evidence type="ECO:0000256" key="5">
    <source>
        <dbReference type="ARBA" id="ARBA00022553"/>
    </source>
</evidence>
<feature type="compositionally biased region" description="Low complexity" evidence="9">
    <location>
        <begin position="643"/>
        <end position="657"/>
    </location>
</feature>